<evidence type="ECO:0000256" key="8">
    <source>
        <dbReference type="ARBA" id="ARBA00023136"/>
    </source>
</evidence>
<feature type="transmembrane region" description="Helical" evidence="9">
    <location>
        <begin position="271"/>
        <end position="298"/>
    </location>
</feature>
<evidence type="ECO:0000259" key="10">
    <source>
        <dbReference type="Pfam" id="PF02355"/>
    </source>
</evidence>
<dbReference type="Gene3D" id="1.20.1640.10">
    <property type="entry name" value="Multidrug efflux transporter AcrB transmembrane domain"/>
    <property type="match status" value="1"/>
</dbReference>
<dbReference type="SUPFAM" id="SSF82866">
    <property type="entry name" value="Multidrug efflux transporter AcrB transmembrane domain"/>
    <property type="match status" value="1"/>
</dbReference>
<dbReference type="InterPro" id="IPR005665">
    <property type="entry name" value="SecF_bac"/>
</dbReference>
<keyword evidence="7 9" id="KW-0811">Translocation</keyword>
<accession>A0A2U8BSP0</accession>
<dbReference type="GO" id="GO:0065002">
    <property type="term" value="P:intracellular protein transmembrane transport"/>
    <property type="evidence" value="ECO:0007669"/>
    <property type="project" value="UniProtKB-UniRule"/>
</dbReference>
<evidence type="ECO:0000256" key="3">
    <source>
        <dbReference type="ARBA" id="ARBA00022475"/>
    </source>
</evidence>
<evidence type="ECO:0000256" key="2">
    <source>
        <dbReference type="ARBA" id="ARBA00022448"/>
    </source>
</evidence>
<dbReference type="InterPro" id="IPR048634">
    <property type="entry name" value="SecD_SecF_C"/>
</dbReference>
<comment type="subcellular location">
    <subcellularLocation>
        <location evidence="1 9">Cell membrane</location>
        <topology evidence="1 9">Multi-pass membrane protein</topology>
    </subcellularLocation>
</comment>
<dbReference type="GO" id="GO:0015450">
    <property type="term" value="F:protein-transporting ATPase activity"/>
    <property type="evidence" value="ECO:0007669"/>
    <property type="project" value="InterPro"/>
</dbReference>
<evidence type="ECO:0000256" key="1">
    <source>
        <dbReference type="ARBA" id="ARBA00004651"/>
    </source>
</evidence>
<dbReference type="InterPro" id="IPR022813">
    <property type="entry name" value="SecD/SecF_arch_bac"/>
</dbReference>
<evidence type="ECO:0000256" key="5">
    <source>
        <dbReference type="ARBA" id="ARBA00022927"/>
    </source>
</evidence>
<keyword evidence="3 9" id="KW-1003">Cell membrane</keyword>
<gene>
    <name evidence="9" type="primary">secF</name>
    <name evidence="11" type="ORF">Fsol_00496</name>
</gene>
<dbReference type="InterPro" id="IPR022645">
    <property type="entry name" value="SecD/SecF_bac"/>
</dbReference>
<dbReference type="PANTHER" id="PTHR30081:SF8">
    <property type="entry name" value="PROTEIN TRANSLOCASE SUBUNIT SECF"/>
    <property type="match status" value="1"/>
</dbReference>
<organism evidence="11 12">
    <name type="scientific">Candidatus Fokinia solitaria</name>
    <dbReference type="NCBI Taxonomy" id="1802984"/>
    <lineage>
        <taxon>Bacteria</taxon>
        <taxon>Pseudomonadati</taxon>
        <taxon>Pseudomonadota</taxon>
        <taxon>Alphaproteobacteria</taxon>
        <taxon>Rickettsiales</taxon>
        <taxon>Candidatus Midichloriaceae</taxon>
        <taxon>Candidatus Fokinia</taxon>
    </lineage>
</organism>
<dbReference type="KEGG" id="fso:Fsol_00496"/>
<keyword evidence="5 9" id="KW-0653">Protein transport</keyword>
<evidence type="ECO:0000313" key="12">
    <source>
        <dbReference type="Proteomes" id="UP000244519"/>
    </source>
</evidence>
<evidence type="ECO:0000256" key="7">
    <source>
        <dbReference type="ARBA" id="ARBA00023010"/>
    </source>
</evidence>
<keyword evidence="4 9" id="KW-0812">Transmembrane</keyword>
<protein>
    <recommendedName>
        <fullName evidence="9">Protein-export membrane protein SecF</fullName>
    </recommendedName>
</protein>
<feature type="domain" description="Protein export membrane protein SecD/SecF C-terminal" evidence="10">
    <location>
        <begin position="127"/>
        <end position="298"/>
    </location>
</feature>
<evidence type="ECO:0000313" key="11">
    <source>
        <dbReference type="EMBL" id="AWD33290.1"/>
    </source>
</evidence>
<feature type="transmembrane region" description="Helical" evidence="9">
    <location>
        <begin position="170"/>
        <end position="193"/>
    </location>
</feature>
<evidence type="ECO:0000256" key="4">
    <source>
        <dbReference type="ARBA" id="ARBA00022692"/>
    </source>
</evidence>
<dbReference type="GO" id="GO:0043952">
    <property type="term" value="P:protein transport by the Sec complex"/>
    <property type="evidence" value="ECO:0007669"/>
    <property type="project" value="UniProtKB-UniRule"/>
</dbReference>
<dbReference type="Pfam" id="PF07549">
    <property type="entry name" value="Sec_GG"/>
    <property type="match status" value="1"/>
</dbReference>
<dbReference type="NCBIfam" id="TIGR00916">
    <property type="entry name" value="2A0604s01"/>
    <property type="match status" value="1"/>
</dbReference>
<reference evidence="11 12" key="1">
    <citation type="journal article" date="2018" name="Genome Biol. Evol.">
        <title>The Genome Sequence of "Candidatus Fokinia solitaria": Insights on Reductive Evolution in Rickettsiales.</title>
        <authorList>
            <person name="Floriano A.M."/>
            <person name="Castelli M."/>
            <person name="Krenek S."/>
            <person name="Berendonk T.U."/>
            <person name="Bazzocchi C."/>
            <person name="Petroni G."/>
            <person name="Sassera D."/>
        </authorList>
    </citation>
    <scope>NUCLEOTIDE SEQUENCE [LARGE SCALE GENOMIC DNA]</scope>
    <source>
        <strain evidence="11">Rio ETE_ALG 3VII</strain>
    </source>
</reference>
<proteinExistence type="inferred from homology"/>
<dbReference type="InterPro" id="IPR022646">
    <property type="entry name" value="SecD/SecF_CS"/>
</dbReference>
<dbReference type="EMBL" id="CP025989">
    <property type="protein sequence ID" value="AWD33290.1"/>
    <property type="molecule type" value="Genomic_DNA"/>
</dbReference>
<dbReference type="Proteomes" id="UP000244519">
    <property type="component" value="Chromosome"/>
</dbReference>
<dbReference type="GO" id="GO:0006605">
    <property type="term" value="P:protein targeting"/>
    <property type="evidence" value="ECO:0007669"/>
    <property type="project" value="UniProtKB-UniRule"/>
</dbReference>
<dbReference type="GO" id="GO:0005886">
    <property type="term" value="C:plasma membrane"/>
    <property type="evidence" value="ECO:0007669"/>
    <property type="project" value="UniProtKB-SubCell"/>
</dbReference>
<feature type="transmembrane region" description="Helical" evidence="9">
    <location>
        <begin position="21"/>
        <end position="41"/>
    </location>
</feature>
<name>A0A2U8BSP0_9RICK</name>
<feature type="transmembrane region" description="Helical" evidence="9">
    <location>
        <begin position="146"/>
        <end position="163"/>
    </location>
</feature>
<evidence type="ECO:0000256" key="6">
    <source>
        <dbReference type="ARBA" id="ARBA00022989"/>
    </source>
</evidence>
<keyword evidence="6 9" id="KW-1133">Transmembrane helix</keyword>
<feature type="transmembrane region" description="Helical" evidence="9">
    <location>
        <begin position="199"/>
        <end position="218"/>
    </location>
</feature>
<feature type="transmembrane region" description="Helical" evidence="9">
    <location>
        <begin position="247"/>
        <end position="265"/>
    </location>
</feature>
<sequence length="304" mass="34182">MNPKVIVINMSNRININFVRHFRWTAFLSIILTTYSVFVFLHKGLNYGVDFTGGIVMELTVNDQVSRDVLEQKLKLFVKNLNEVKKVQNHYINGRELFIIRVGSADGHNVKDLSKMVLDGLVEYTPAIESMQYIGPKLGNELLHRSYFAIIAALLGIMIYTWFRFKMEFAIGVLISLMHDAIVTIGFCATFQYEFDSASIAALLTVIGYSINDSVVIYDRIRENSKDDSAPLSETINASINQTLSRTTMTVASTILVCIVLLIFGDEKLKSFSYITTFGIAFGTYSSIFISAPIVMLFSPKSKI</sequence>
<dbReference type="InterPro" id="IPR055344">
    <property type="entry name" value="SecD_SecF_C_bact"/>
</dbReference>
<comment type="similarity">
    <text evidence="9">Belongs to the SecD/SecF family. SecF subfamily.</text>
</comment>
<keyword evidence="8 9" id="KW-0472">Membrane</keyword>
<comment type="subunit">
    <text evidence="9">Forms a complex with SecD. Part of the essential Sec protein translocation apparatus which comprises SecA, SecYEG and auxiliary proteins SecDF-YajC and YidC.</text>
</comment>
<evidence type="ECO:0000256" key="9">
    <source>
        <dbReference type="HAMAP-Rule" id="MF_01464"/>
    </source>
</evidence>
<dbReference type="AlphaFoldDB" id="A0A2U8BSP0"/>
<dbReference type="PRINTS" id="PR01755">
    <property type="entry name" value="SECFTRNLCASE"/>
</dbReference>
<dbReference type="HAMAP" id="MF_01464_B">
    <property type="entry name" value="SecF_B"/>
    <property type="match status" value="1"/>
</dbReference>
<keyword evidence="2 9" id="KW-0813">Transport</keyword>
<dbReference type="Pfam" id="PF02355">
    <property type="entry name" value="SecD_SecF_C"/>
    <property type="match status" value="1"/>
</dbReference>
<keyword evidence="12" id="KW-1185">Reference proteome</keyword>
<comment type="function">
    <text evidence="9">Part of the Sec protein translocase complex. Interacts with the SecYEG preprotein conducting channel. SecDF uses the proton motive force (PMF) to complete protein translocation after the ATP-dependent function of SecA.</text>
</comment>
<dbReference type="NCBIfam" id="TIGR00966">
    <property type="entry name" value="transloc_SecF"/>
    <property type="match status" value="1"/>
</dbReference>
<dbReference type="PANTHER" id="PTHR30081">
    <property type="entry name" value="PROTEIN-EXPORT MEMBRANE PROTEIN SEC"/>
    <property type="match status" value="1"/>
</dbReference>